<evidence type="ECO:0000313" key="2">
    <source>
        <dbReference type="Proteomes" id="UP000044071"/>
    </source>
</evidence>
<protein>
    <submittedName>
        <fullName evidence="1">Uncharacterized protein</fullName>
    </submittedName>
</protein>
<dbReference type="Proteomes" id="UP000044071">
    <property type="component" value="Unassembled WGS sequence"/>
</dbReference>
<name>A0A078KV42_9GAMM</name>
<evidence type="ECO:0000313" key="1">
    <source>
        <dbReference type="EMBL" id="CDZ76862.1"/>
    </source>
</evidence>
<dbReference type="RefSeq" id="WP_043873295.1">
    <property type="nucleotide sequence ID" value="NZ_CCVW01000001.1"/>
</dbReference>
<accession>A0A078KV42</accession>
<reference evidence="1 2" key="1">
    <citation type="submission" date="2014-06" db="EMBL/GenBank/DDBJ databases">
        <authorList>
            <person name="Urmite Genomes Urmite Genomes"/>
        </authorList>
    </citation>
    <scope>NUCLEOTIDE SEQUENCE [LARGE SCALE GENOMIC DNA]</scope>
</reference>
<organism evidence="1 2">
    <name type="scientific">Legionella massiliensis</name>
    <dbReference type="NCBI Taxonomy" id="1034943"/>
    <lineage>
        <taxon>Bacteria</taxon>
        <taxon>Pseudomonadati</taxon>
        <taxon>Pseudomonadota</taxon>
        <taxon>Gammaproteobacteria</taxon>
        <taxon>Legionellales</taxon>
        <taxon>Legionellaceae</taxon>
        <taxon>Legionella</taxon>
    </lineage>
</organism>
<dbReference type="AlphaFoldDB" id="A0A078KV42"/>
<dbReference type="EMBL" id="CCSB01000001">
    <property type="protein sequence ID" value="CDZ76862.1"/>
    <property type="molecule type" value="Genomic_DNA"/>
</dbReference>
<sequence>MQKDHNLLNAASVNKSFETLVKDEKEKRQDLQGIFADGVYFILGKSVETTTRDLFGIYYSKARNVPQQEIINATPARGNKVDVYRTLEEAKHMQQASHVYSGNMTDPDTMPVIFAVKLKANQLSIPSSSNKRFPSVEVSLIYLQVGKKRRLNMQHSTWGFSAELLKGYLMQFLH</sequence>
<keyword evidence="2" id="KW-1185">Reference proteome</keyword>
<gene>
    <name evidence="1" type="ORF">BN59_01138</name>
</gene>
<proteinExistence type="predicted"/>